<evidence type="ECO:0000256" key="2">
    <source>
        <dbReference type="ARBA" id="ARBA00022491"/>
    </source>
</evidence>
<keyword evidence="5" id="KW-0539">Nucleus</keyword>
<sequence>MHALRSVAAPDYTSRISAVNESARDVSSVFFHFWSSFSGSKMVSTLSGVTVPNGFDPAFEYEFSDGEDSKNVYQEQESDEDTEDASETDAAKLEEEFTEMKEQMYKEKLASLKKQLQSLKDGSHPELNRKLKKLEQVNKERLRMAEAARSCEIEAVEREYIREKKSAVADMEQKKIDLKENLLIELEDKRRMIEGDRLTMELTSLVDPLEVKPASTRKLRRRQNEPVPLPEKRRKPSPAQFCFLLSDEEIASDMKALNKVSTGNQQFRKKKQIKAASNKKSSVAPNNKPHAPTNNNNSNIPSGSTASTSSAPTQPKYVVRIADSKLFYEKRWFHRGQNIYVDSKDTGKVSAVISSIGTNEIWVRKTADNQKMRIYVSQMQKGKYKIRKRST</sequence>
<evidence type="ECO:0000256" key="3">
    <source>
        <dbReference type="ARBA" id="ARBA00023015"/>
    </source>
</evidence>
<feature type="region of interest" description="Disordered" evidence="7">
    <location>
        <begin position="66"/>
        <end position="89"/>
    </location>
</feature>
<evidence type="ECO:0000256" key="5">
    <source>
        <dbReference type="ARBA" id="ARBA00023242"/>
    </source>
</evidence>
<keyword evidence="3" id="KW-0805">Transcription regulation</keyword>
<dbReference type="PANTHER" id="PTHR21964">
    <property type="entry name" value="BREAST CANCER METASTASIS-SUPPRESSOR 1"/>
    <property type="match status" value="1"/>
</dbReference>
<protein>
    <submittedName>
        <fullName evidence="9">Sin3 histone deacetylase corepressor complex component SDS3-like isoform X1</fullName>
    </submittedName>
</protein>
<evidence type="ECO:0000256" key="1">
    <source>
        <dbReference type="ARBA" id="ARBA00004123"/>
    </source>
</evidence>
<dbReference type="KEGG" id="aplc:110976658"/>
<feature type="compositionally biased region" description="Acidic residues" evidence="7">
    <location>
        <begin position="76"/>
        <end position="87"/>
    </location>
</feature>
<keyword evidence="2" id="KW-0678">Repressor</keyword>
<dbReference type="Gene3D" id="1.20.5.1500">
    <property type="match status" value="1"/>
</dbReference>
<dbReference type="AlphaFoldDB" id="A0A8B7XY50"/>
<dbReference type="RefSeq" id="XP_022085823.1">
    <property type="nucleotide sequence ID" value="XM_022230131.1"/>
</dbReference>
<dbReference type="CTD" id="64426"/>
<keyword evidence="8" id="KW-1185">Reference proteome</keyword>
<feature type="compositionally biased region" description="Low complexity" evidence="7">
    <location>
        <begin position="274"/>
        <end position="313"/>
    </location>
</feature>
<feature type="coiled-coil region" evidence="6">
    <location>
        <begin position="161"/>
        <end position="189"/>
    </location>
</feature>
<keyword evidence="4" id="KW-0804">Transcription</keyword>
<dbReference type="OrthoDB" id="70376at2759"/>
<dbReference type="Pfam" id="PF08598">
    <property type="entry name" value="Sds3"/>
    <property type="match status" value="1"/>
</dbReference>
<evidence type="ECO:0000256" key="6">
    <source>
        <dbReference type="SAM" id="Coils"/>
    </source>
</evidence>
<evidence type="ECO:0000256" key="7">
    <source>
        <dbReference type="SAM" id="MobiDB-lite"/>
    </source>
</evidence>
<dbReference type="GO" id="GO:0005654">
    <property type="term" value="C:nucleoplasm"/>
    <property type="evidence" value="ECO:0007669"/>
    <property type="project" value="UniProtKB-ARBA"/>
</dbReference>
<evidence type="ECO:0000256" key="4">
    <source>
        <dbReference type="ARBA" id="ARBA00023163"/>
    </source>
</evidence>
<dbReference type="GeneID" id="110976658"/>
<proteinExistence type="predicted"/>
<name>A0A8B7XY50_ACAPL</name>
<dbReference type="SMART" id="SM01401">
    <property type="entry name" value="Sds3"/>
    <property type="match status" value="1"/>
</dbReference>
<dbReference type="GO" id="GO:0010468">
    <property type="term" value="P:regulation of gene expression"/>
    <property type="evidence" value="ECO:0007669"/>
    <property type="project" value="UniProtKB-ARBA"/>
</dbReference>
<evidence type="ECO:0000313" key="8">
    <source>
        <dbReference type="Proteomes" id="UP000694845"/>
    </source>
</evidence>
<feature type="region of interest" description="Disordered" evidence="7">
    <location>
        <begin position="213"/>
        <end position="235"/>
    </location>
</feature>
<reference evidence="9" key="1">
    <citation type="submission" date="2025-08" db="UniProtKB">
        <authorList>
            <consortium name="RefSeq"/>
        </authorList>
    </citation>
    <scope>IDENTIFICATION</scope>
</reference>
<feature type="region of interest" description="Disordered" evidence="7">
    <location>
        <begin position="261"/>
        <end position="313"/>
    </location>
</feature>
<organism evidence="8 9">
    <name type="scientific">Acanthaster planci</name>
    <name type="common">Crown-of-thorns starfish</name>
    <dbReference type="NCBI Taxonomy" id="133434"/>
    <lineage>
        <taxon>Eukaryota</taxon>
        <taxon>Metazoa</taxon>
        <taxon>Echinodermata</taxon>
        <taxon>Eleutherozoa</taxon>
        <taxon>Asterozoa</taxon>
        <taxon>Asteroidea</taxon>
        <taxon>Valvatacea</taxon>
        <taxon>Valvatida</taxon>
        <taxon>Acanthasteridae</taxon>
        <taxon>Acanthaster</taxon>
    </lineage>
</organism>
<comment type="subcellular location">
    <subcellularLocation>
        <location evidence="1">Nucleus</location>
    </subcellularLocation>
</comment>
<gene>
    <name evidence="9" type="primary">LOC110976658</name>
</gene>
<accession>A0A8B7XY50</accession>
<dbReference type="InterPro" id="IPR013907">
    <property type="entry name" value="Sds3"/>
</dbReference>
<dbReference type="Proteomes" id="UP000694845">
    <property type="component" value="Unplaced"/>
</dbReference>
<evidence type="ECO:0000313" key="9">
    <source>
        <dbReference type="RefSeq" id="XP_022085823.1"/>
    </source>
</evidence>
<keyword evidence="6" id="KW-0175">Coiled coil</keyword>